<dbReference type="Pfam" id="PF00665">
    <property type="entry name" value="rve"/>
    <property type="match status" value="1"/>
</dbReference>
<evidence type="ECO:0000313" key="3">
    <source>
        <dbReference type="Proteomes" id="UP000280696"/>
    </source>
</evidence>
<dbReference type="InterPro" id="IPR050900">
    <property type="entry name" value="Transposase_IS3/IS150/IS904"/>
</dbReference>
<accession>A0A3A9AHE9</accession>
<sequence>MKFIALKTKDGELKGDIAFFCRVLHVSRQGFYQYLANKDCPWKYQPLAEAMKEILTEDECNDTYGRIRMYQALTLKQPENVNIPSERTVYRIMEEIGISHHPRRKPNGITKADREARKSDDLLKRDFHAEEPLTKCVTDITESKASDGKLYVSAVFDCFDSSVAGLAMDTNMKAPLCVQTLENTFNGYPGIRGAIIHSDRGSQYTSRLYRDAVRQYGIQQSMNSGGGRCHDNARCESMWAGMKSELLYDRYDTEKITTDELRTIIWRYFISYWNNRRICSANGGLPPMVKRHQYYDSLKEAA</sequence>
<dbReference type="InterPro" id="IPR001584">
    <property type="entry name" value="Integrase_cat-core"/>
</dbReference>
<organism evidence="2 3">
    <name type="scientific">Parablautia intestinalis</name>
    <dbReference type="NCBI Taxonomy" id="2320100"/>
    <lineage>
        <taxon>Bacteria</taxon>
        <taxon>Bacillati</taxon>
        <taxon>Bacillota</taxon>
        <taxon>Clostridia</taxon>
        <taxon>Lachnospirales</taxon>
        <taxon>Lachnospiraceae</taxon>
        <taxon>Parablautia</taxon>
    </lineage>
</organism>
<dbReference type="GO" id="GO:0003676">
    <property type="term" value="F:nucleic acid binding"/>
    <property type="evidence" value="ECO:0007669"/>
    <property type="project" value="InterPro"/>
</dbReference>
<keyword evidence="3" id="KW-1185">Reference proteome</keyword>
<dbReference type="AlphaFoldDB" id="A0A3A9AHE9"/>
<evidence type="ECO:0000259" key="1">
    <source>
        <dbReference type="PROSITE" id="PS50994"/>
    </source>
</evidence>
<dbReference type="OrthoDB" id="9781005at2"/>
<dbReference type="Proteomes" id="UP000280696">
    <property type="component" value="Unassembled WGS sequence"/>
</dbReference>
<dbReference type="EMBL" id="RAYQ01000058">
    <property type="protein sequence ID" value="RKI86873.1"/>
    <property type="molecule type" value="Genomic_DNA"/>
</dbReference>
<dbReference type="GO" id="GO:0015074">
    <property type="term" value="P:DNA integration"/>
    <property type="evidence" value="ECO:0007669"/>
    <property type="project" value="InterPro"/>
</dbReference>
<gene>
    <name evidence="2" type="ORF">D7V94_22355</name>
</gene>
<reference evidence="2 3" key="1">
    <citation type="submission" date="2018-09" db="EMBL/GenBank/DDBJ databases">
        <title>Murine metabolic-syndrome-specific gut microbial biobank.</title>
        <authorList>
            <person name="Liu C."/>
        </authorList>
    </citation>
    <scope>NUCLEOTIDE SEQUENCE [LARGE SCALE GENOMIC DNA]</scope>
    <source>
        <strain evidence="2 3">0.1xD8-82</strain>
    </source>
</reference>
<dbReference type="PROSITE" id="PS50994">
    <property type="entry name" value="INTEGRASE"/>
    <property type="match status" value="1"/>
</dbReference>
<dbReference type="PANTHER" id="PTHR46889:SF5">
    <property type="entry name" value="INTEGRASE PROTEIN"/>
    <property type="match status" value="1"/>
</dbReference>
<dbReference type="SUPFAM" id="SSF53098">
    <property type="entry name" value="Ribonuclease H-like"/>
    <property type="match status" value="1"/>
</dbReference>
<dbReference type="Gene3D" id="3.30.420.10">
    <property type="entry name" value="Ribonuclease H-like superfamily/Ribonuclease H"/>
    <property type="match status" value="1"/>
</dbReference>
<evidence type="ECO:0000313" key="2">
    <source>
        <dbReference type="EMBL" id="RKI86873.1"/>
    </source>
</evidence>
<proteinExistence type="predicted"/>
<dbReference type="RefSeq" id="WP_120472463.1">
    <property type="nucleotide sequence ID" value="NZ_RAYQ01000058.1"/>
</dbReference>
<dbReference type="InterPro" id="IPR012337">
    <property type="entry name" value="RNaseH-like_sf"/>
</dbReference>
<dbReference type="PANTHER" id="PTHR46889">
    <property type="entry name" value="TRANSPOSASE INSF FOR INSERTION SEQUENCE IS3B-RELATED"/>
    <property type="match status" value="1"/>
</dbReference>
<dbReference type="NCBIfam" id="NF033516">
    <property type="entry name" value="transpos_IS3"/>
    <property type="match status" value="1"/>
</dbReference>
<dbReference type="InterPro" id="IPR036397">
    <property type="entry name" value="RNaseH_sf"/>
</dbReference>
<feature type="domain" description="Integrase catalytic" evidence="1">
    <location>
        <begin position="128"/>
        <end position="295"/>
    </location>
</feature>
<protein>
    <submittedName>
        <fullName evidence="2">IS3 family transposase</fullName>
    </submittedName>
</protein>
<dbReference type="InterPro" id="IPR048020">
    <property type="entry name" value="Transpos_IS3"/>
</dbReference>
<comment type="caution">
    <text evidence="2">The sequence shown here is derived from an EMBL/GenBank/DDBJ whole genome shotgun (WGS) entry which is preliminary data.</text>
</comment>
<name>A0A3A9AHE9_9FIRM</name>